<dbReference type="Proteomes" id="UP000076023">
    <property type="component" value="Unassembled WGS sequence"/>
</dbReference>
<protein>
    <submittedName>
        <fullName evidence="1">Uncharacterized protein</fullName>
    </submittedName>
</protein>
<name>A0A146G3W6_TERSA</name>
<evidence type="ECO:0000313" key="2">
    <source>
        <dbReference type="Proteomes" id="UP000076023"/>
    </source>
</evidence>
<dbReference type="AlphaFoldDB" id="A0A146G3W6"/>
<keyword evidence="2" id="KW-1185">Reference proteome</keyword>
<gene>
    <name evidence="1" type="ORF">TSACC_2539</name>
</gene>
<sequence length="231" mass="25285">MCCFGLGNCADEWGGGIFPTIENLIEVCSKLGAQLPRALVAAILQSPFGVDEKMRLVGLIGPNVESRSWLSFGGGRSDRVNASSQLLVEKFGESEILDEFFGAISCLPPLAFLRMMPTGYLQSCRLRGGLYRRAASVLRINSLRWEGAENEIATEALQLSSKFPRLLEELFRFIDLQGLCGSDIEEVVVLLLQASCPALSVSLKHSGLRLLVKLVERRPAMTVIPDPLMAK</sequence>
<dbReference type="InParanoid" id="A0A146G3W6"/>
<evidence type="ECO:0000313" key="1">
    <source>
        <dbReference type="EMBL" id="GAT32142.1"/>
    </source>
</evidence>
<comment type="caution">
    <text evidence="1">The sequence shown here is derived from an EMBL/GenBank/DDBJ whole genome shotgun (WGS) entry which is preliminary data.</text>
</comment>
<reference evidence="2" key="1">
    <citation type="journal article" date="2017" name="Genome Announc.">
        <title>Draft Genome Sequence of Terrimicrobium sacchariphilum NM-5T, a Facultative Anaerobic Soil Bacterium of the Class Spartobacteria.</title>
        <authorList>
            <person name="Qiu Y.L."/>
            <person name="Tourlousse D.M."/>
            <person name="Matsuura N."/>
            <person name="Ohashi A."/>
            <person name="Sekiguchi Y."/>
        </authorList>
    </citation>
    <scope>NUCLEOTIDE SEQUENCE [LARGE SCALE GENOMIC DNA]</scope>
    <source>
        <strain evidence="2">NM-5</strain>
    </source>
</reference>
<accession>A0A146G3W6</accession>
<proteinExistence type="predicted"/>
<dbReference type="EMBL" id="BDCO01000002">
    <property type="protein sequence ID" value="GAT32142.1"/>
    <property type="molecule type" value="Genomic_DNA"/>
</dbReference>
<organism evidence="1 2">
    <name type="scientific">Terrimicrobium sacchariphilum</name>
    <dbReference type="NCBI Taxonomy" id="690879"/>
    <lineage>
        <taxon>Bacteria</taxon>
        <taxon>Pseudomonadati</taxon>
        <taxon>Verrucomicrobiota</taxon>
        <taxon>Terrimicrobiia</taxon>
        <taxon>Terrimicrobiales</taxon>
        <taxon>Terrimicrobiaceae</taxon>
        <taxon>Terrimicrobium</taxon>
    </lineage>
</organism>